<dbReference type="GO" id="GO:0102043">
    <property type="term" value="F:isopentenyl phosphate kinase activity"/>
    <property type="evidence" value="ECO:0007669"/>
    <property type="project" value="UniProtKB-EC"/>
</dbReference>
<dbReference type="GO" id="GO:0005524">
    <property type="term" value="F:ATP binding"/>
    <property type="evidence" value="ECO:0007669"/>
    <property type="project" value="UniProtKB-KW"/>
</dbReference>
<evidence type="ECO:0000256" key="4">
    <source>
        <dbReference type="ARBA" id="ARBA00022679"/>
    </source>
</evidence>
<evidence type="ECO:0000259" key="10">
    <source>
        <dbReference type="Pfam" id="PF00696"/>
    </source>
</evidence>
<dbReference type="GO" id="GO:0016301">
    <property type="term" value="F:kinase activity"/>
    <property type="evidence" value="ECO:0007669"/>
    <property type="project" value="UniProtKB-KW"/>
</dbReference>
<comment type="catalytic activity">
    <reaction evidence="9">
        <text>isopentenyl phosphate + ATP = isopentenyl diphosphate + ADP</text>
        <dbReference type="Rhea" id="RHEA:33963"/>
        <dbReference type="ChEBI" id="CHEBI:30616"/>
        <dbReference type="ChEBI" id="CHEBI:65078"/>
        <dbReference type="ChEBI" id="CHEBI:128769"/>
        <dbReference type="ChEBI" id="CHEBI:456216"/>
        <dbReference type="EC" id="2.7.4.26"/>
    </reaction>
</comment>
<evidence type="ECO:0000313" key="11">
    <source>
        <dbReference type="EMBL" id="AIF23703.1"/>
    </source>
</evidence>
<dbReference type="GO" id="GO:0005829">
    <property type="term" value="C:cytosol"/>
    <property type="evidence" value="ECO:0007669"/>
    <property type="project" value="TreeGrafter"/>
</dbReference>
<dbReference type="PANTHER" id="PTHR43654:SF1">
    <property type="entry name" value="ISOPENTENYL PHOSPHATE KINASE"/>
    <property type="match status" value="1"/>
</dbReference>
<organism evidence="11">
    <name type="scientific">uncultured marine group II/III euryarchaeote SAT1000_18_B12</name>
    <dbReference type="NCBI Taxonomy" id="1456563"/>
    <lineage>
        <taxon>Archaea</taxon>
        <taxon>Methanobacteriati</taxon>
        <taxon>Methanobacteriota</taxon>
        <taxon>environmental samples</taxon>
    </lineage>
</organism>
<evidence type="ECO:0000256" key="3">
    <source>
        <dbReference type="ARBA" id="ARBA00017267"/>
    </source>
</evidence>
<feature type="domain" description="Aspartate/glutamate/uridylate kinase" evidence="10">
    <location>
        <begin position="12"/>
        <end position="241"/>
    </location>
</feature>
<keyword evidence="4" id="KW-0808">Transferase</keyword>
<evidence type="ECO:0000256" key="5">
    <source>
        <dbReference type="ARBA" id="ARBA00022741"/>
    </source>
</evidence>
<dbReference type="InterPro" id="IPR024192">
    <property type="entry name" value="Fosfomycin_R_FomA-type"/>
</dbReference>
<dbReference type="SUPFAM" id="SSF53633">
    <property type="entry name" value="Carbamate kinase-like"/>
    <property type="match status" value="1"/>
</dbReference>
<protein>
    <recommendedName>
        <fullName evidence="3">Isopentenyl phosphate kinase</fullName>
        <ecNumber evidence="2">2.7.4.26</ecNumber>
    </recommendedName>
</protein>
<dbReference type="PANTHER" id="PTHR43654">
    <property type="entry name" value="GLUTAMATE 5-KINASE"/>
    <property type="match status" value="1"/>
</dbReference>
<dbReference type="EC" id="2.7.4.26" evidence="2"/>
<keyword evidence="5" id="KW-0547">Nucleotide-binding</keyword>
<dbReference type="GO" id="GO:0016114">
    <property type="term" value="P:terpenoid biosynthetic process"/>
    <property type="evidence" value="ECO:0007669"/>
    <property type="project" value="TreeGrafter"/>
</dbReference>
<name>A0A075IC49_9EURY</name>
<comment type="similarity">
    <text evidence="1">Belongs to the isopentenyl phosphate kinase family.</text>
</comment>
<keyword evidence="8" id="KW-0414">Isoprene biosynthesis</keyword>
<evidence type="ECO:0000256" key="8">
    <source>
        <dbReference type="ARBA" id="ARBA00023229"/>
    </source>
</evidence>
<dbReference type="InterPro" id="IPR036393">
    <property type="entry name" value="AceGlu_kinase-like_sf"/>
</dbReference>
<evidence type="ECO:0000256" key="9">
    <source>
        <dbReference type="ARBA" id="ARBA00049063"/>
    </source>
</evidence>
<dbReference type="NCBIfam" id="NF040647">
    <property type="entry name" value="IPPK_Arch"/>
    <property type="match status" value="1"/>
</dbReference>
<keyword evidence="7" id="KW-0067">ATP-binding</keyword>
<evidence type="ECO:0000256" key="2">
    <source>
        <dbReference type="ARBA" id="ARBA00012908"/>
    </source>
</evidence>
<dbReference type="Pfam" id="PF00696">
    <property type="entry name" value="AA_kinase"/>
    <property type="match status" value="1"/>
</dbReference>
<dbReference type="AlphaFoldDB" id="A0A075IC49"/>
<evidence type="ECO:0000256" key="6">
    <source>
        <dbReference type="ARBA" id="ARBA00022777"/>
    </source>
</evidence>
<dbReference type="Gene3D" id="3.40.1160.10">
    <property type="entry name" value="Acetylglutamate kinase-like"/>
    <property type="match status" value="1"/>
</dbReference>
<reference evidence="11" key="1">
    <citation type="journal article" date="2014" name="Genome Biol. Evol.">
        <title>Pangenome evidence for extensive interdomain horizontal transfer affecting lineage core and shell genes in uncultured planktonic thaumarchaeota and euryarchaeota.</title>
        <authorList>
            <person name="Deschamps P."/>
            <person name="Zivanovic Y."/>
            <person name="Moreira D."/>
            <person name="Rodriguez-Valera F."/>
            <person name="Lopez-Garcia P."/>
        </authorList>
    </citation>
    <scope>NUCLEOTIDE SEQUENCE</scope>
</reference>
<evidence type="ECO:0000256" key="1">
    <source>
        <dbReference type="ARBA" id="ARBA00010540"/>
    </source>
</evidence>
<evidence type="ECO:0000256" key="7">
    <source>
        <dbReference type="ARBA" id="ARBA00022840"/>
    </source>
</evidence>
<dbReference type="EMBL" id="KF901238">
    <property type="protein sequence ID" value="AIF23703.1"/>
    <property type="molecule type" value="Genomic_DNA"/>
</dbReference>
<proteinExistence type="inferred from homology"/>
<keyword evidence="6 11" id="KW-0418">Kinase</keyword>
<accession>A0A075IC49</accession>
<dbReference type="InterPro" id="IPR001048">
    <property type="entry name" value="Asp/Glu/Uridylate_kinase"/>
</dbReference>
<sequence length="272" mass="29646">MHLMATMSNMPRVIVKLGGGLITDKSLYRQVRLDRVDAVSAAIRELKDSGYSVIIVHGAGSFGHLEARKWKLSEGYNREISKEQANAVTRVRSDMDDLNEYVVKSLMNAGVECEIMPPRKWATGVGVEFQGDLDSFVRDPALPVPITFGDVVDTADDTRFGILSGDHIMVRLGCELPDVSACIFLLGDVDGLMDSPPNEPGSVLLPTWNLDEGFSKSHNPDVDVTGGIMLKAHCASLIARQVEDVWLLNGTVPSRMLTVVSKGDTIGTRVLH</sequence>